<feature type="domain" description="Glucose-methanol-choline oxidoreductase C-terminal" evidence="8">
    <location>
        <begin position="213"/>
        <end position="339"/>
    </location>
</feature>
<sequence length="369" mass="40109">MHRSALVHNPLVQVILNATVGAVLTEDGRTTGVVVYGPDRRRVEIRAGNVVLAAGAIENARLLQLSDPAAIGLGDGRQHTGRFLQDHPIIRTAEVIAEDFRLLQDRYVALHRGKRRLFPKVRLAPGVQQERGLLDATAVFVHDHSEPGLAAARRVLTAARARRMTERPVADVLTALHTPVPVLRDGYRRFVFGRSTAARPSAVWLQVWLEQTPDPDSRISLSAQTDSLGMARAQVDWRVGDREIETSRQLTRWIAADLRRLGLARVRELPAMQDDDAWRAGVTDAFHPSGTTRMSDSPDTGVVDPALQVHGVRGLHVVGGSVFPTSGYANPTLTIVALALRLADRLAVTAPPGRDPGATVRPGGDGLSR</sequence>
<keyword evidence="10" id="KW-1185">Reference proteome</keyword>
<dbReference type="InterPro" id="IPR036188">
    <property type="entry name" value="FAD/NAD-bd_sf"/>
</dbReference>
<dbReference type="InterPro" id="IPR051473">
    <property type="entry name" value="P2Ox-like"/>
</dbReference>
<evidence type="ECO:0000313" key="9">
    <source>
        <dbReference type="EMBL" id="MDT0260278.1"/>
    </source>
</evidence>
<evidence type="ECO:0000256" key="5">
    <source>
        <dbReference type="ARBA" id="ARBA00023002"/>
    </source>
</evidence>
<feature type="domain" description="Glucose-methanol-choline oxidoreductase N-terminal" evidence="7">
    <location>
        <begin position="12"/>
        <end position="88"/>
    </location>
</feature>
<keyword evidence="3" id="KW-0285">Flavoprotein</keyword>
<dbReference type="EMBL" id="JAVREH010000002">
    <property type="protein sequence ID" value="MDT0260278.1"/>
    <property type="molecule type" value="Genomic_DNA"/>
</dbReference>
<dbReference type="PANTHER" id="PTHR42784">
    <property type="entry name" value="PYRANOSE 2-OXIDASE"/>
    <property type="match status" value="1"/>
</dbReference>
<keyword evidence="5" id="KW-0560">Oxidoreductase</keyword>
<dbReference type="PANTHER" id="PTHR42784:SF1">
    <property type="entry name" value="PYRANOSE 2-OXIDASE"/>
    <property type="match status" value="1"/>
</dbReference>
<evidence type="ECO:0000256" key="6">
    <source>
        <dbReference type="SAM" id="MobiDB-lite"/>
    </source>
</evidence>
<dbReference type="Pfam" id="PF00732">
    <property type="entry name" value="GMC_oxred_N"/>
    <property type="match status" value="1"/>
</dbReference>
<feature type="region of interest" description="Disordered" evidence="6">
    <location>
        <begin position="350"/>
        <end position="369"/>
    </location>
</feature>
<keyword evidence="4" id="KW-0274">FAD</keyword>
<organism evidence="9 10">
    <name type="scientific">Jatrophihabitans lederbergiae</name>
    <dbReference type="NCBI Taxonomy" id="3075547"/>
    <lineage>
        <taxon>Bacteria</taxon>
        <taxon>Bacillati</taxon>
        <taxon>Actinomycetota</taxon>
        <taxon>Actinomycetes</taxon>
        <taxon>Jatrophihabitantales</taxon>
        <taxon>Jatrophihabitantaceae</taxon>
        <taxon>Jatrophihabitans</taxon>
    </lineage>
</organism>
<evidence type="ECO:0000256" key="4">
    <source>
        <dbReference type="ARBA" id="ARBA00022827"/>
    </source>
</evidence>
<evidence type="ECO:0000313" key="10">
    <source>
        <dbReference type="Proteomes" id="UP001183176"/>
    </source>
</evidence>
<dbReference type="SUPFAM" id="SSF51905">
    <property type="entry name" value="FAD/NAD(P)-binding domain"/>
    <property type="match status" value="1"/>
</dbReference>
<name>A0ABU2J6F2_9ACTN</name>
<evidence type="ECO:0000259" key="7">
    <source>
        <dbReference type="Pfam" id="PF00732"/>
    </source>
</evidence>
<evidence type="ECO:0000256" key="3">
    <source>
        <dbReference type="ARBA" id="ARBA00022630"/>
    </source>
</evidence>
<evidence type="ECO:0000256" key="1">
    <source>
        <dbReference type="ARBA" id="ARBA00001974"/>
    </source>
</evidence>
<dbReference type="InterPro" id="IPR007867">
    <property type="entry name" value="GMC_OxRtase_C"/>
</dbReference>
<accession>A0ABU2J6F2</accession>
<evidence type="ECO:0000256" key="2">
    <source>
        <dbReference type="ARBA" id="ARBA00010790"/>
    </source>
</evidence>
<proteinExistence type="inferred from homology"/>
<comment type="similarity">
    <text evidence="2">Belongs to the GMC oxidoreductase family.</text>
</comment>
<dbReference type="Pfam" id="PF05199">
    <property type="entry name" value="GMC_oxred_C"/>
    <property type="match status" value="1"/>
</dbReference>
<comment type="cofactor">
    <cofactor evidence="1">
        <name>FAD</name>
        <dbReference type="ChEBI" id="CHEBI:57692"/>
    </cofactor>
</comment>
<comment type="caution">
    <text evidence="9">The sequence shown here is derived from an EMBL/GenBank/DDBJ whole genome shotgun (WGS) entry which is preliminary data.</text>
</comment>
<dbReference type="Gene3D" id="3.50.50.60">
    <property type="entry name" value="FAD/NAD(P)-binding domain"/>
    <property type="match status" value="2"/>
</dbReference>
<protein>
    <submittedName>
        <fullName evidence="9">GMC oxidoreductase</fullName>
    </submittedName>
</protein>
<evidence type="ECO:0000259" key="8">
    <source>
        <dbReference type="Pfam" id="PF05199"/>
    </source>
</evidence>
<dbReference type="InterPro" id="IPR000172">
    <property type="entry name" value="GMC_OxRdtase_N"/>
</dbReference>
<reference evidence="10" key="1">
    <citation type="submission" date="2023-07" db="EMBL/GenBank/DDBJ databases">
        <title>30 novel species of actinomycetes from the DSMZ collection.</title>
        <authorList>
            <person name="Nouioui I."/>
        </authorList>
    </citation>
    <scope>NUCLEOTIDE SEQUENCE [LARGE SCALE GENOMIC DNA]</scope>
    <source>
        <strain evidence="10">DSM 44399</strain>
    </source>
</reference>
<gene>
    <name evidence="9" type="ORF">RM423_02605</name>
</gene>
<dbReference type="Proteomes" id="UP001183176">
    <property type="component" value="Unassembled WGS sequence"/>
</dbReference>
<dbReference type="RefSeq" id="WP_311421431.1">
    <property type="nucleotide sequence ID" value="NZ_JAVREH010000002.1"/>
</dbReference>